<evidence type="ECO:0000313" key="2">
    <source>
        <dbReference type="Proteomes" id="UP001234798"/>
    </source>
</evidence>
<keyword evidence="2" id="KW-1185">Reference proteome</keyword>
<proteinExistence type="predicted"/>
<dbReference type="RefSeq" id="WP_306947356.1">
    <property type="nucleotide sequence ID" value="NZ_CP132976.1"/>
</dbReference>
<sequence>MSLIKGDNVALSVGRDITLTSTSSLENHGATLGSYISGVSRVDADNLSMLAGRKLHQGRKTRSCMTWRGREFRIRSTYVIDQSQGKRVEVGNVHLNVTK</sequence>
<gene>
    <name evidence="1" type="ORF">RAS12_08900</name>
</gene>
<dbReference type="Proteomes" id="UP001234798">
    <property type="component" value="Chromosome"/>
</dbReference>
<reference evidence="1 2" key="1">
    <citation type="submission" date="2023-08" db="EMBL/GenBank/DDBJ databases">
        <title>Achromobacter seleniivolatilans sp. nov., isolated from seleniferous soil.</title>
        <authorList>
            <person name="Zhang S."/>
            <person name="Li K."/>
            <person name="Peng J."/>
            <person name="Zhao Q."/>
            <person name="Wang H."/>
            <person name="Guo Y."/>
        </authorList>
    </citation>
    <scope>NUCLEOTIDE SEQUENCE [LARGE SCALE GENOMIC DNA]</scope>
    <source>
        <strain evidence="1 2">R39</strain>
    </source>
</reference>
<name>A0ABY9M6N4_9BURK</name>
<evidence type="ECO:0000313" key="1">
    <source>
        <dbReference type="EMBL" id="WMD22480.1"/>
    </source>
</evidence>
<dbReference type="EMBL" id="CP132976">
    <property type="protein sequence ID" value="WMD22480.1"/>
    <property type="molecule type" value="Genomic_DNA"/>
</dbReference>
<organism evidence="1 2">
    <name type="scientific">Achromobacter seleniivolatilans</name>
    <dbReference type="NCBI Taxonomy" id="3047478"/>
    <lineage>
        <taxon>Bacteria</taxon>
        <taxon>Pseudomonadati</taxon>
        <taxon>Pseudomonadota</taxon>
        <taxon>Betaproteobacteria</taxon>
        <taxon>Burkholderiales</taxon>
        <taxon>Alcaligenaceae</taxon>
        <taxon>Achromobacter</taxon>
    </lineage>
</organism>
<protein>
    <submittedName>
        <fullName evidence="1">Uncharacterized protein</fullName>
    </submittedName>
</protein>
<accession>A0ABY9M6N4</accession>